<reference evidence="8" key="1">
    <citation type="submission" date="2014-06" db="EMBL/GenBank/DDBJ databases">
        <authorList>
            <person name="Ju J."/>
            <person name="Zhang J."/>
        </authorList>
    </citation>
    <scope>NUCLEOTIDE SEQUENCE</scope>
    <source>
        <strain evidence="8">SscI8</strain>
    </source>
</reference>
<gene>
    <name evidence="8" type="ORF">SPSC_02662</name>
</gene>
<feature type="domain" description="HECT" evidence="7">
    <location>
        <begin position="886"/>
        <end position="1224"/>
    </location>
</feature>
<dbReference type="InterPro" id="IPR000569">
    <property type="entry name" value="HECT_dom"/>
</dbReference>
<keyword evidence="8" id="KW-0436">Ligase</keyword>
<accession>A0A127ZEX7</accession>
<dbReference type="SMART" id="SM00119">
    <property type="entry name" value="HECTc"/>
    <property type="match status" value="1"/>
</dbReference>
<feature type="compositionally biased region" description="Polar residues" evidence="6">
    <location>
        <begin position="433"/>
        <end position="442"/>
    </location>
</feature>
<dbReference type="SUPFAM" id="SSF56204">
    <property type="entry name" value="Hect, E3 ligase catalytic domain"/>
    <property type="match status" value="1"/>
</dbReference>
<evidence type="ECO:0000256" key="5">
    <source>
        <dbReference type="PROSITE-ProRule" id="PRU00104"/>
    </source>
</evidence>
<dbReference type="PANTHER" id="PTHR45700:SF2">
    <property type="entry name" value="UBIQUITIN-PROTEIN LIGASE E3C"/>
    <property type="match status" value="1"/>
</dbReference>
<dbReference type="Gene3D" id="3.30.2160.10">
    <property type="entry name" value="Hect, E3 ligase catalytic domain"/>
    <property type="match status" value="1"/>
</dbReference>
<dbReference type="Gene3D" id="3.90.1750.10">
    <property type="entry name" value="Hect, E3 ligase catalytic domains"/>
    <property type="match status" value="1"/>
</dbReference>
<dbReference type="PANTHER" id="PTHR45700">
    <property type="entry name" value="UBIQUITIN-PROTEIN LIGASE E3C"/>
    <property type="match status" value="1"/>
</dbReference>
<dbReference type="EC" id="2.3.2.26" evidence="2"/>
<feature type="compositionally biased region" description="Polar residues" evidence="6">
    <location>
        <begin position="746"/>
        <end position="761"/>
    </location>
</feature>
<dbReference type="InterPro" id="IPR035983">
    <property type="entry name" value="Hect_E3_ubiquitin_ligase"/>
</dbReference>
<dbReference type="GO" id="GO:0061630">
    <property type="term" value="F:ubiquitin protein ligase activity"/>
    <property type="evidence" value="ECO:0007669"/>
    <property type="project" value="UniProtKB-EC"/>
</dbReference>
<feature type="region of interest" description="Disordered" evidence="6">
    <location>
        <begin position="745"/>
        <end position="791"/>
    </location>
</feature>
<evidence type="ECO:0000256" key="6">
    <source>
        <dbReference type="SAM" id="MobiDB-lite"/>
    </source>
</evidence>
<dbReference type="AlphaFoldDB" id="A0A127ZEX7"/>
<comment type="catalytic activity">
    <reaction evidence="1">
        <text>S-ubiquitinyl-[E2 ubiquitin-conjugating enzyme]-L-cysteine + [acceptor protein]-L-lysine = [E2 ubiquitin-conjugating enzyme]-L-cysteine + N(6)-ubiquitinyl-[acceptor protein]-L-lysine.</text>
        <dbReference type="EC" id="2.3.2.26"/>
    </reaction>
</comment>
<dbReference type="Gene3D" id="3.30.2410.10">
    <property type="entry name" value="Hect, E3 ligase catalytic domain"/>
    <property type="match status" value="1"/>
</dbReference>
<dbReference type="Pfam" id="PF00632">
    <property type="entry name" value="HECT"/>
    <property type="match status" value="1"/>
</dbReference>
<dbReference type="OrthoDB" id="8068875at2759"/>
<evidence type="ECO:0000256" key="4">
    <source>
        <dbReference type="ARBA" id="ARBA00022786"/>
    </source>
</evidence>
<dbReference type="GO" id="GO:0000209">
    <property type="term" value="P:protein polyubiquitination"/>
    <property type="evidence" value="ECO:0007669"/>
    <property type="project" value="InterPro"/>
</dbReference>
<dbReference type="FunFam" id="3.30.2160.10:FF:000002">
    <property type="entry name" value="Putative Ubiquitin-protein ligase E3C"/>
    <property type="match status" value="1"/>
</dbReference>
<feature type="active site" description="Glycyl thioester intermediate" evidence="5">
    <location>
        <position position="1192"/>
    </location>
</feature>
<evidence type="ECO:0000256" key="1">
    <source>
        <dbReference type="ARBA" id="ARBA00000885"/>
    </source>
</evidence>
<evidence type="ECO:0000259" key="7">
    <source>
        <dbReference type="PROSITE" id="PS50237"/>
    </source>
</evidence>
<feature type="compositionally biased region" description="Acidic residues" evidence="6">
    <location>
        <begin position="762"/>
        <end position="789"/>
    </location>
</feature>
<protein>
    <recommendedName>
        <fullName evidence="2">HECT-type E3 ubiquitin transferase</fullName>
        <ecNumber evidence="2">2.3.2.26</ecNumber>
    </recommendedName>
</protein>
<proteinExistence type="predicted"/>
<dbReference type="FunFam" id="3.30.2410.10:FF:000011">
    <property type="entry name" value="Putative Ubiquitin-protein ligase E3C"/>
    <property type="match status" value="1"/>
</dbReference>
<organism evidence="8">
    <name type="scientific">Sporisorium scitamineum</name>
    <dbReference type="NCBI Taxonomy" id="49012"/>
    <lineage>
        <taxon>Eukaryota</taxon>
        <taxon>Fungi</taxon>
        <taxon>Dikarya</taxon>
        <taxon>Basidiomycota</taxon>
        <taxon>Ustilaginomycotina</taxon>
        <taxon>Ustilaginomycetes</taxon>
        <taxon>Ustilaginales</taxon>
        <taxon>Ustilaginaceae</taxon>
        <taxon>Sporisorium</taxon>
    </lineage>
</organism>
<dbReference type="EMBL" id="LK056664">
    <property type="protein sequence ID" value="CDU24033.1"/>
    <property type="molecule type" value="Genomic_DNA"/>
</dbReference>
<evidence type="ECO:0000313" key="8">
    <source>
        <dbReference type="EMBL" id="CDU24033.1"/>
    </source>
</evidence>
<evidence type="ECO:0000256" key="2">
    <source>
        <dbReference type="ARBA" id="ARBA00012485"/>
    </source>
</evidence>
<dbReference type="GO" id="GO:0006511">
    <property type="term" value="P:ubiquitin-dependent protein catabolic process"/>
    <property type="evidence" value="ECO:0007669"/>
    <property type="project" value="TreeGrafter"/>
</dbReference>
<evidence type="ECO:0000256" key="3">
    <source>
        <dbReference type="ARBA" id="ARBA00022679"/>
    </source>
</evidence>
<dbReference type="InterPro" id="IPR044611">
    <property type="entry name" value="E3A/B/C-like"/>
</dbReference>
<dbReference type="CDD" id="cd00078">
    <property type="entry name" value="HECTc"/>
    <property type="match status" value="1"/>
</dbReference>
<dbReference type="GO" id="GO:0016874">
    <property type="term" value="F:ligase activity"/>
    <property type="evidence" value="ECO:0007669"/>
    <property type="project" value="UniProtKB-KW"/>
</dbReference>
<keyword evidence="3" id="KW-0808">Transferase</keyword>
<name>A0A127ZEX7_9BASI</name>
<dbReference type="PROSITE" id="PS50237">
    <property type="entry name" value="HECT"/>
    <property type="match status" value="1"/>
</dbReference>
<sequence>MSFHFTGAGRTRAPVSLGGISTLLADPVQTAREQRLEREQQRRKQSASIRIQSQARRILESRQTRYQWQLQSRQLLEHLEADLLSRACLGSAEGLSRLVVATRILLVSLGPESRALDQSDAELFLRWIRLVLQSIDGIRLVFLPFKQPSQNAFDDSWLSLLRLACKHSLRFLAKAAVSRTQDASATPTTPTLDLEILAFLGLITGVDATSPANSISLGKHHQTLVTSLLSLLLKLGLHRTLRSHILSFTVQQKATATSLSSAVSLALAPIFTFKVSSPFLSKSAKAPLGASLKDAIALADEPEQKHSSALHRKAVHSFAVDIMTIPALRKRLPLNLITELAKHLPFSDLVDWLSSFYPDHIGTPYPQAHPALAASSQPTEAAQALSQPYLLANLLAFGSQRVSFFHDGPSLAKYLQALTNAQDWLPRSAFEPPTSSSTNKVNGTARKAPPPDAAETYERLRILVSDKHLAAILAISNRFPTSTRESLFAFICSAVSAWPLDMRDHVLNRLLYSGAESQGAQNSEQPRSLGPAGTGLIRDFWRGYVRGSPLARSLASAHDNTRAREILSSLSDPNTSKEWPALILVLEMLSKVLLTLGDDEFLPSGDDSFGVSDGGGARSNARWLSRDEILSISALLRNVAFAMYWYEGKAPLINLDGGDVDDPKGRARTPRVPGMRMTLLSLRTLMTTLLKQLHSRDSRHRFAPADHWLMVSHLDLNDFIRTVVLEEEQLSSEQQQDETNAFAISRGNTGTSQQATASSGQDSDEEDDDDDDDDDDDAVMADSDDEDDTWQSRQSLARLQQLRAQQGARSRHLSALNLAFLSPRLGILNNVPFMIPFDVRVQIFRQFVQIDAVENGIYEGRYQRRRAVQIRRGHVAQDGFARLAPLGANLKKPLEIVFIDQFGRPEAGIDGGGLFKEFLTSLVREAFDTNRGLWKATDAQELYPNPHTYATSGEQLEWYEFLGRVIGKALYEGILVDAKFAGFFLSKMLGKQSFLDDLGSIDTLDKELYKGLISLKNYQGNVEDLSLNFTVTDEEFGVSMTCELIPGGANIPVTNLNRMEYIYRISHYRLSTQIQHQCNAFFNGLADMINPRWLRNFNREELSVLISGTDDPVDLEDLRKHTVLGGYHEQDLTVQHFWKVLEGFDQPMRKAFLKFVTSSPNPPLLGFGQLNPLFAIRKAGDDKSRLPTASTCVNLLKLPDYEDEQTCRDKLKYAIQSEAGFHLS</sequence>
<keyword evidence="4 5" id="KW-0833">Ubl conjugation pathway</keyword>
<feature type="region of interest" description="Disordered" evidence="6">
    <location>
        <begin position="429"/>
        <end position="452"/>
    </location>
</feature>